<evidence type="ECO:0000313" key="4">
    <source>
        <dbReference type="EMBL" id="SHE75580.1"/>
    </source>
</evidence>
<dbReference type="GO" id="GO:0009254">
    <property type="term" value="P:peptidoglycan turnover"/>
    <property type="evidence" value="ECO:0007669"/>
    <property type="project" value="InterPro"/>
</dbReference>
<dbReference type="InterPro" id="IPR010611">
    <property type="entry name" value="3D_dom"/>
</dbReference>
<evidence type="ECO:0000256" key="1">
    <source>
        <dbReference type="ARBA" id="ARBA00022729"/>
    </source>
</evidence>
<dbReference type="GO" id="GO:0019867">
    <property type="term" value="C:outer membrane"/>
    <property type="evidence" value="ECO:0007669"/>
    <property type="project" value="InterPro"/>
</dbReference>
<protein>
    <submittedName>
        <fullName evidence="4">Uncharacterized conserved protein YabE, contains G5 and tandem DUF348 domains</fullName>
    </submittedName>
</protein>
<feature type="domain" description="G5" evidence="3">
    <location>
        <begin position="150"/>
        <end position="230"/>
    </location>
</feature>
<evidence type="ECO:0000259" key="3">
    <source>
        <dbReference type="PROSITE" id="PS51109"/>
    </source>
</evidence>
<reference evidence="4 5" key="1">
    <citation type="submission" date="2016-11" db="EMBL/GenBank/DDBJ databases">
        <authorList>
            <person name="Jaros S."/>
            <person name="Januszkiewicz K."/>
            <person name="Wedrychowicz H."/>
        </authorList>
    </citation>
    <scope>NUCLEOTIDE SEQUENCE [LARGE SCALE GENOMIC DNA]</scope>
    <source>
        <strain evidence="4 5">DSM 2631</strain>
    </source>
</reference>
<keyword evidence="2" id="KW-0812">Transmembrane</keyword>
<keyword evidence="1" id="KW-0732">Signal</keyword>
<dbReference type="Pfam" id="PF07501">
    <property type="entry name" value="G5"/>
    <property type="match status" value="1"/>
</dbReference>
<dbReference type="PROSITE" id="PS51109">
    <property type="entry name" value="G5"/>
    <property type="match status" value="1"/>
</dbReference>
<dbReference type="RefSeq" id="WP_072895243.1">
    <property type="nucleotide sequence ID" value="NZ_FQVM01000010.1"/>
</dbReference>
<dbReference type="PANTHER" id="PTHR39160:SF4">
    <property type="entry name" value="RESUSCITATION-PROMOTING FACTOR RPFB"/>
    <property type="match status" value="1"/>
</dbReference>
<accession>A0A1M4W361</accession>
<dbReference type="CDD" id="cd22786">
    <property type="entry name" value="DPBB_YuiC-like"/>
    <property type="match status" value="1"/>
</dbReference>
<dbReference type="Pfam" id="PF03990">
    <property type="entry name" value="DUF348"/>
    <property type="match status" value="2"/>
</dbReference>
<keyword evidence="5" id="KW-1185">Reference proteome</keyword>
<dbReference type="PANTHER" id="PTHR39160">
    <property type="entry name" value="CELL WALL-BINDING PROTEIN YOCH"/>
    <property type="match status" value="1"/>
</dbReference>
<dbReference type="Gene3D" id="2.40.40.10">
    <property type="entry name" value="RlpA-like domain"/>
    <property type="match status" value="1"/>
</dbReference>
<evidence type="ECO:0000256" key="2">
    <source>
        <dbReference type="SAM" id="Phobius"/>
    </source>
</evidence>
<organism evidence="4 5">
    <name type="scientific">Clostridium fallax</name>
    <dbReference type="NCBI Taxonomy" id="1533"/>
    <lineage>
        <taxon>Bacteria</taxon>
        <taxon>Bacillati</taxon>
        <taxon>Bacillota</taxon>
        <taxon>Clostridia</taxon>
        <taxon>Eubacteriales</taxon>
        <taxon>Clostridiaceae</taxon>
        <taxon>Clostridium</taxon>
    </lineage>
</organism>
<dbReference type="AlphaFoldDB" id="A0A1M4W361"/>
<keyword evidence="2" id="KW-1133">Transmembrane helix</keyword>
<dbReference type="InterPro" id="IPR007137">
    <property type="entry name" value="DUF348"/>
</dbReference>
<evidence type="ECO:0000313" key="5">
    <source>
        <dbReference type="Proteomes" id="UP000184035"/>
    </source>
</evidence>
<dbReference type="Pfam" id="PF06725">
    <property type="entry name" value="3D"/>
    <property type="match status" value="1"/>
</dbReference>
<name>A0A1M4W361_9CLOT</name>
<gene>
    <name evidence="4" type="ORF">SAMN05443638_11031</name>
</gene>
<keyword evidence="2" id="KW-0472">Membrane</keyword>
<sequence>MLEKFKTNFIKNFSNSPKAKILFFLVIIGILFGTIYNMKKNIVVKINGEEKTITTFKGTVEGAINDSKIALAPEDKVQPALNEVINKNTIIEITTAIPVKVQVDGDVLEFKSAEKTVKGLLASKDINLGENDKVSPAKDTEVSKDMSIEVVRVKSETIKEVQPIEFNTIVKDDDTVEEGSTKTVTEGTNGEKEITYEVVYENGEQVSKSVIAENITKQPVDKLISKGTLKKLALSRGGSSTVYKKKMSVTATAYTEDQFNRTASGAKPVRNINGLSTIAVDPNVIPLGTKVYVDGYGYAVAQDTGGAIKNNKIDLYMNSEAECNQWGRRNVDLYIVAYPGQW</sequence>
<dbReference type="InterPro" id="IPR036908">
    <property type="entry name" value="RlpA-like_sf"/>
</dbReference>
<dbReference type="InterPro" id="IPR011098">
    <property type="entry name" value="G5_dom"/>
</dbReference>
<dbReference type="SMART" id="SM01208">
    <property type="entry name" value="G5"/>
    <property type="match status" value="1"/>
</dbReference>
<dbReference type="GO" id="GO:0004553">
    <property type="term" value="F:hydrolase activity, hydrolyzing O-glycosyl compounds"/>
    <property type="evidence" value="ECO:0007669"/>
    <property type="project" value="InterPro"/>
</dbReference>
<dbReference type="InterPro" id="IPR051933">
    <property type="entry name" value="Resuscitation_pf_RpfB"/>
</dbReference>
<dbReference type="OrthoDB" id="9798935at2"/>
<dbReference type="SUPFAM" id="SSF50685">
    <property type="entry name" value="Barwin-like endoglucanases"/>
    <property type="match status" value="1"/>
</dbReference>
<proteinExistence type="predicted"/>
<dbReference type="Gene3D" id="2.20.230.10">
    <property type="entry name" value="Resuscitation-promoting factor rpfb"/>
    <property type="match status" value="1"/>
</dbReference>
<dbReference type="EMBL" id="FQVM01000010">
    <property type="protein sequence ID" value="SHE75580.1"/>
    <property type="molecule type" value="Genomic_DNA"/>
</dbReference>
<dbReference type="Proteomes" id="UP000184035">
    <property type="component" value="Unassembled WGS sequence"/>
</dbReference>
<feature type="transmembrane region" description="Helical" evidence="2">
    <location>
        <begin position="21"/>
        <end position="38"/>
    </location>
</feature>
<dbReference type="STRING" id="1533.SAMN05443638_11031"/>